<dbReference type="InterPro" id="IPR038770">
    <property type="entry name" value="Na+/solute_symporter_sf"/>
</dbReference>
<dbReference type="STRING" id="436010.A0A166H7J0"/>
<protein>
    <recommendedName>
        <fullName evidence="8">Cation/H+ exchanger transmembrane domain-containing protein</fullName>
    </recommendedName>
</protein>
<keyword evidence="5" id="KW-0406">Ion transport</keyword>
<evidence type="ECO:0000256" key="4">
    <source>
        <dbReference type="ARBA" id="ARBA00022989"/>
    </source>
</evidence>
<sequence length="909" mass="98189">MPEFSKTVISLFNTHASHWHTKRLAPEQGGLLSGKNPTAFNAADPLRIWIIQLGVIMMTTQLLSLVLRKLRQPRVISEVIGGIFLGPTLFGRIPGFTNHIFPPDTIPFLTLVANIGLCLFLFLVGLEIDASVIRRNARLSVTVALAGMVIPFGFGAALSIPIYKQFIDPSVKFTYFMLFTGVAYSITAFPVLCRILTELKLLDTTVGVVVLSAGVGNDIVGWTLLALSVALVNASTGVTAVYILLTCVAYALFLLLVVSRFLRWLAHRTGSVQNGPTMLFMSCTILILFGSAFFTDVIGVHAIFGAFISGMIVPREGGLAIALTEKLEDMVTIVFLPLYFTLSGLSTDLGLLNDGITWGFTVAIFTLAFTGKFGGCTLAARFAGFSWRESSTIGSLMSCKGLVELIVLNVGLAAGILSRKVFSMFVFEAVLLTFLTTPLVTLLYPPNRRIRITADGTTRNDGIGEGAHISPKSGGSEWKTRFTVVLDKIEHLPGMMALSQLIQPSTSTAVMPTASQSVSQKSDDGKKTSPEVFMDALRLIELSDRTSAVMKSSASDSLLQTDPLLGIFRMFGELHDIDISTSLAIVPYDDLASSVVDHAENNASQLILLPWLPPHVSSHNVVDSPVGTPHVAPISAPFDILFGLKADTAASVIHSQFVRGVFARAKTDVALFVDRGHTPGEARTSGSMHHVFFPFFGGPDDRVALDFVVQLCSNPKITATVMRVTKQEIAPEIIEPNAVYADDKQAAEAVEANIRDHGLTVTSMTTGFPDTVYGQATIQTRLQSDTADNLSWSRYASPPSEQHPAHLAEPLSRIDFVELQTPIPLHAIVNRAAAQFDLLVEQRSRLLVVVGRSRRLAVESHRAELKELMEEHSSVGNEVKKTIGDVATSFVVSGCKAGLVVIQAAAPAE</sequence>
<evidence type="ECO:0000256" key="7">
    <source>
        <dbReference type="SAM" id="Phobius"/>
    </source>
</evidence>
<dbReference type="InterPro" id="IPR006153">
    <property type="entry name" value="Cation/H_exchanger_TM"/>
</dbReference>
<dbReference type="GO" id="GO:0016020">
    <property type="term" value="C:membrane"/>
    <property type="evidence" value="ECO:0007669"/>
    <property type="project" value="UniProtKB-SubCell"/>
</dbReference>
<evidence type="ECO:0000313" key="9">
    <source>
        <dbReference type="EMBL" id="KZP18567.1"/>
    </source>
</evidence>
<dbReference type="PANTHER" id="PTHR32468:SF0">
    <property type="entry name" value="K(+)_H(+) ANTIPORTER 1"/>
    <property type="match status" value="1"/>
</dbReference>
<keyword evidence="3 7" id="KW-0812">Transmembrane</keyword>
<keyword evidence="4 7" id="KW-1133">Transmembrane helix</keyword>
<organism evidence="9 10">
    <name type="scientific">Athelia psychrophila</name>
    <dbReference type="NCBI Taxonomy" id="1759441"/>
    <lineage>
        <taxon>Eukaryota</taxon>
        <taxon>Fungi</taxon>
        <taxon>Dikarya</taxon>
        <taxon>Basidiomycota</taxon>
        <taxon>Agaricomycotina</taxon>
        <taxon>Agaricomycetes</taxon>
        <taxon>Agaricomycetidae</taxon>
        <taxon>Atheliales</taxon>
        <taxon>Atheliaceae</taxon>
        <taxon>Athelia</taxon>
    </lineage>
</organism>
<feature type="transmembrane region" description="Helical" evidence="7">
    <location>
        <begin position="79"/>
        <end position="100"/>
    </location>
</feature>
<accession>A0A166H7J0</accession>
<feature type="transmembrane region" description="Helical" evidence="7">
    <location>
        <begin position="106"/>
        <end position="126"/>
    </location>
</feature>
<comment type="subcellular location">
    <subcellularLocation>
        <location evidence="1">Membrane</location>
        <topology evidence="1">Multi-pass membrane protein</topology>
    </subcellularLocation>
</comment>
<dbReference type="Gene3D" id="1.20.1530.20">
    <property type="match status" value="1"/>
</dbReference>
<keyword evidence="2" id="KW-0813">Transport</keyword>
<name>A0A166H7J0_9AGAM</name>
<keyword evidence="10" id="KW-1185">Reference proteome</keyword>
<dbReference type="EMBL" id="KV417571">
    <property type="protein sequence ID" value="KZP18567.1"/>
    <property type="molecule type" value="Genomic_DNA"/>
</dbReference>
<proteinExistence type="predicted"/>
<feature type="transmembrane region" description="Helical" evidence="7">
    <location>
        <begin position="358"/>
        <end position="380"/>
    </location>
</feature>
<dbReference type="Pfam" id="PF00999">
    <property type="entry name" value="Na_H_Exchanger"/>
    <property type="match status" value="1"/>
</dbReference>
<evidence type="ECO:0000256" key="3">
    <source>
        <dbReference type="ARBA" id="ARBA00022692"/>
    </source>
</evidence>
<keyword evidence="6 7" id="KW-0472">Membrane</keyword>
<evidence type="ECO:0000259" key="8">
    <source>
        <dbReference type="Pfam" id="PF00999"/>
    </source>
</evidence>
<feature type="transmembrane region" description="Helical" evidence="7">
    <location>
        <begin position="46"/>
        <end position="67"/>
    </location>
</feature>
<feature type="transmembrane region" description="Helical" evidence="7">
    <location>
        <begin position="424"/>
        <end position="444"/>
    </location>
</feature>
<dbReference type="InterPro" id="IPR050794">
    <property type="entry name" value="CPA2_transporter"/>
</dbReference>
<reference evidence="9 10" key="1">
    <citation type="journal article" date="2016" name="Mol. Biol. Evol.">
        <title>Comparative Genomics of Early-Diverging Mushroom-Forming Fungi Provides Insights into the Origins of Lignocellulose Decay Capabilities.</title>
        <authorList>
            <person name="Nagy L.G."/>
            <person name="Riley R."/>
            <person name="Tritt A."/>
            <person name="Adam C."/>
            <person name="Daum C."/>
            <person name="Floudas D."/>
            <person name="Sun H."/>
            <person name="Yadav J.S."/>
            <person name="Pangilinan J."/>
            <person name="Larsson K.H."/>
            <person name="Matsuura K."/>
            <person name="Barry K."/>
            <person name="Labutti K."/>
            <person name="Kuo R."/>
            <person name="Ohm R.A."/>
            <person name="Bhattacharya S.S."/>
            <person name="Shirouzu T."/>
            <person name="Yoshinaga Y."/>
            <person name="Martin F.M."/>
            <person name="Grigoriev I.V."/>
            <person name="Hibbett D.S."/>
        </authorList>
    </citation>
    <scope>NUCLEOTIDE SEQUENCE [LARGE SCALE GENOMIC DNA]</scope>
    <source>
        <strain evidence="9 10">CBS 109695</strain>
    </source>
</reference>
<feature type="transmembrane region" description="Helical" evidence="7">
    <location>
        <begin position="208"/>
        <end position="234"/>
    </location>
</feature>
<dbReference type="GO" id="GO:0015297">
    <property type="term" value="F:antiporter activity"/>
    <property type="evidence" value="ECO:0007669"/>
    <property type="project" value="InterPro"/>
</dbReference>
<evidence type="ECO:0000256" key="2">
    <source>
        <dbReference type="ARBA" id="ARBA00022448"/>
    </source>
</evidence>
<feature type="transmembrane region" description="Helical" evidence="7">
    <location>
        <begin position="401"/>
        <end position="418"/>
    </location>
</feature>
<gene>
    <name evidence="9" type="ORF">FIBSPDRAFT_829152</name>
</gene>
<dbReference type="GO" id="GO:1902600">
    <property type="term" value="P:proton transmembrane transport"/>
    <property type="evidence" value="ECO:0007669"/>
    <property type="project" value="InterPro"/>
</dbReference>
<dbReference type="AlphaFoldDB" id="A0A166H7J0"/>
<dbReference type="Proteomes" id="UP000076532">
    <property type="component" value="Unassembled WGS sequence"/>
</dbReference>
<evidence type="ECO:0000256" key="5">
    <source>
        <dbReference type="ARBA" id="ARBA00023065"/>
    </source>
</evidence>
<dbReference type="OrthoDB" id="2687058at2759"/>
<feature type="transmembrane region" description="Helical" evidence="7">
    <location>
        <begin position="138"/>
        <end position="163"/>
    </location>
</feature>
<dbReference type="PANTHER" id="PTHR32468">
    <property type="entry name" value="CATION/H + ANTIPORTER"/>
    <property type="match status" value="1"/>
</dbReference>
<evidence type="ECO:0000256" key="1">
    <source>
        <dbReference type="ARBA" id="ARBA00004141"/>
    </source>
</evidence>
<feature type="domain" description="Cation/H+ exchanger transmembrane" evidence="8">
    <location>
        <begin position="62"/>
        <end position="440"/>
    </location>
</feature>
<feature type="transmembrane region" description="Helical" evidence="7">
    <location>
        <begin position="175"/>
        <end position="196"/>
    </location>
</feature>
<evidence type="ECO:0000256" key="6">
    <source>
        <dbReference type="ARBA" id="ARBA00023136"/>
    </source>
</evidence>
<feature type="transmembrane region" description="Helical" evidence="7">
    <location>
        <begin position="240"/>
        <end position="262"/>
    </location>
</feature>
<feature type="transmembrane region" description="Helical" evidence="7">
    <location>
        <begin position="274"/>
        <end position="294"/>
    </location>
</feature>
<evidence type="ECO:0000313" key="10">
    <source>
        <dbReference type="Proteomes" id="UP000076532"/>
    </source>
</evidence>
<feature type="transmembrane region" description="Helical" evidence="7">
    <location>
        <begin position="330"/>
        <end position="352"/>
    </location>
</feature>